<comment type="pathway">
    <text evidence="2 7">Isoprenoid biosynthesis; isopentenyl diphosphate biosynthesis via DXP pathway; isopentenyl diphosphate from 1-deoxy-D-xylulose 5-phosphate: step 2/6.</text>
</comment>
<dbReference type="GO" id="GO:0050518">
    <property type="term" value="F:2-C-methyl-D-erythritol 4-phosphate cytidylyltransferase activity"/>
    <property type="evidence" value="ECO:0007669"/>
    <property type="project" value="UniProtKB-UniRule"/>
</dbReference>
<evidence type="ECO:0000256" key="4">
    <source>
        <dbReference type="ARBA" id="ARBA00022679"/>
    </source>
</evidence>
<evidence type="ECO:0000313" key="9">
    <source>
        <dbReference type="Proteomes" id="UP000199220"/>
    </source>
</evidence>
<dbReference type="HAMAP" id="MF_00108">
    <property type="entry name" value="IspD"/>
    <property type="match status" value="1"/>
</dbReference>
<dbReference type="UniPathway" id="UPA00056">
    <property type="reaction ID" value="UER00093"/>
</dbReference>
<proteinExistence type="inferred from homology"/>
<keyword evidence="6 7" id="KW-0414">Isoprene biosynthesis</keyword>
<dbReference type="EMBL" id="FNTX01000002">
    <property type="protein sequence ID" value="SEE92335.1"/>
    <property type="molecule type" value="Genomic_DNA"/>
</dbReference>
<comment type="similarity">
    <text evidence="3 7">Belongs to the IspD/TarI cytidylyltransferase family. IspD subfamily.</text>
</comment>
<organism evidence="8 9">
    <name type="scientific">Ruania alba</name>
    <dbReference type="NCBI Taxonomy" id="648782"/>
    <lineage>
        <taxon>Bacteria</taxon>
        <taxon>Bacillati</taxon>
        <taxon>Actinomycetota</taxon>
        <taxon>Actinomycetes</taxon>
        <taxon>Micrococcales</taxon>
        <taxon>Ruaniaceae</taxon>
        <taxon>Ruania</taxon>
    </lineage>
</organism>
<reference evidence="9" key="1">
    <citation type="submission" date="2016-10" db="EMBL/GenBank/DDBJ databases">
        <authorList>
            <person name="Varghese N."/>
            <person name="Submissions S."/>
        </authorList>
    </citation>
    <scope>NUCLEOTIDE SEQUENCE [LARGE SCALE GENOMIC DNA]</scope>
    <source>
        <strain evidence="9">DSM 21368</strain>
    </source>
</reference>
<keyword evidence="4 7" id="KW-0808">Transferase</keyword>
<dbReference type="Pfam" id="PF01128">
    <property type="entry name" value="IspD"/>
    <property type="match status" value="1"/>
</dbReference>
<name>A0A1H5MSI8_9MICO</name>
<comment type="function">
    <text evidence="7">Catalyzes the formation of 4-diphosphocytidyl-2-C-methyl-D-erythritol from CTP and 2-C-methyl-D-erythritol 4-phosphate (MEP).</text>
</comment>
<evidence type="ECO:0000256" key="3">
    <source>
        <dbReference type="ARBA" id="ARBA00009789"/>
    </source>
</evidence>
<dbReference type="CDD" id="cd02516">
    <property type="entry name" value="CDP-ME_synthetase"/>
    <property type="match status" value="1"/>
</dbReference>
<dbReference type="PROSITE" id="PS01295">
    <property type="entry name" value="ISPD"/>
    <property type="match status" value="1"/>
</dbReference>
<feature type="site" description="Positions MEP for the nucleophilic attack" evidence="7">
    <location>
        <position position="225"/>
    </location>
</feature>
<dbReference type="InterPro" id="IPR050088">
    <property type="entry name" value="IspD/TarI_cytidylyltransf_bact"/>
</dbReference>
<sequence>MTGHTPRVAAVLTAAGSGTRFGSAVPKALVPLAGRPLVAIAAERLAASGQVSEIVVTAPAGYLDEIHAAVLSGADLGPGVRVHVVAGGISRQASVAAGLASLTSTAQVVLVHDAARPLVSPTLVQRLVATVVAGHDAVIPAVPVIDTIKEVDDGDPPVAVRTVDRAALRAVQTPQAFRADVLRRAHEAGAARAADEATAVSDDAGLVEALGLPVHVIAGEQAAMKVTTLHDLAIAELYLREGA</sequence>
<evidence type="ECO:0000256" key="6">
    <source>
        <dbReference type="ARBA" id="ARBA00023229"/>
    </source>
</evidence>
<evidence type="ECO:0000256" key="2">
    <source>
        <dbReference type="ARBA" id="ARBA00004787"/>
    </source>
</evidence>
<dbReference type="FunFam" id="3.90.550.10:FF:000003">
    <property type="entry name" value="2-C-methyl-D-erythritol 4-phosphate cytidylyltransferase"/>
    <property type="match status" value="1"/>
</dbReference>
<evidence type="ECO:0000256" key="5">
    <source>
        <dbReference type="ARBA" id="ARBA00022695"/>
    </source>
</evidence>
<dbReference type="EC" id="2.7.7.60" evidence="7"/>
<feature type="site" description="Transition state stabilizer" evidence="7">
    <location>
        <position position="27"/>
    </location>
</feature>
<dbReference type="OrthoDB" id="9802561at2"/>
<dbReference type="Proteomes" id="UP000199220">
    <property type="component" value="Unassembled WGS sequence"/>
</dbReference>
<evidence type="ECO:0000256" key="7">
    <source>
        <dbReference type="HAMAP-Rule" id="MF_00108"/>
    </source>
</evidence>
<dbReference type="SUPFAM" id="SSF53448">
    <property type="entry name" value="Nucleotide-diphospho-sugar transferases"/>
    <property type="match status" value="1"/>
</dbReference>
<evidence type="ECO:0000313" key="8">
    <source>
        <dbReference type="EMBL" id="SEE92335.1"/>
    </source>
</evidence>
<dbReference type="InterPro" id="IPR029044">
    <property type="entry name" value="Nucleotide-diphossugar_trans"/>
</dbReference>
<feature type="site" description="Transition state stabilizer" evidence="7">
    <location>
        <position position="20"/>
    </location>
</feature>
<gene>
    <name evidence="7" type="primary">ispD</name>
    <name evidence="8" type="ORF">SAMN04488554_3612</name>
</gene>
<dbReference type="AlphaFoldDB" id="A0A1H5MSI8"/>
<dbReference type="GO" id="GO:0019288">
    <property type="term" value="P:isopentenyl diphosphate biosynthetic process, methylerythritol 4-phosphate pathway"/>
    <property type="evidence" value="ECO:0007669"/>
    <property type="project" value="UniProtKB-UniRule"/>
</dbReference>
<dbReference type="PANTHER" id="PTHR32125:SF4">
    <property type="entry name" value="2-C-METHYL-D-ERYTHRITOL 4-PHOSPHATE CYTIDYLYLTRANSFERASE, CHLOROPLASTIC"/>
    <property type="match status" value="1"/>
</dbReference>
<dbReference type="STRING" id="648782.SAMN04488554_3612"/>
<keyword evidence="5 7" id="KW-0548">Nucleotidyltransferase</keyword>
<feature type="site" description="Positions MEP for the nucleophilic attack" evidence="7">
    <location>
        <position position="165"/>
    </location>
</feature>
<dbReference type="InterPro" id="IPR034683">
    <property type="entry name" value="IspD/TarI"/>
</dbReference>
<dbReference type="InterPro" id="IPR018294">
    <property type="entry name" value="ISPD_synthase_CS"/>
</dbReference>
<dbReference type="NCBIfam" id="TIGR00453">
    <property type="entry name" value="ispD"/>
    <property type="match status" value="1"/>
</dbReference>
<dbReference type="PANTHER" id="PTHR32125">
    <property type="entry name" value="2-C-METHYL-D-ERYTHRITOL 4-PHOSPHATE CYTIDYLYLTRANSFERASE, CHLOROPLASTIC"/>
    <property type="match status" value="1"/>
</dbReference>
<keyword evidence="9" id="KW-1185">Reference proteome</keyword>
<dbReference type="Gene3D" id="3.90.550.10">
    <property type="entry name" value="Spore Coat Polysaccharide Biosynthesis Protein SpsA, Chain A"/>
    <property type="match status" value="1"/>
</dbReference>
<protein>
    <recommendedName>
        <fullName evidence="7">2-C-methyl-D-erythritol 4-phosphate cytidylyltransferase</fullName>
        <ecNumber evidence="7">2.7.7.60</ecNumber>
    </recommendedName>
    <alternativeName>
        <fullName evidence="7">4-diphosphocytidyl-2C-methyl-D-erythritol synthase</fullName>
    </alternativeName>
    <alternativeName>
        <fullName evidence="7">MEP cytidylyltransferase</fullName>
        <shortName evidence="7">MCT</shortName>
    </alternativeName>
</protein>
<comment type="catalytic activity">
    <reaction evidence="1 7">
        <text>2-C-methyl-D-erythritol 4-phosphate + CTP + H(+) = 4-CDP-2-C-methyl-D-erythritol + diphosphate</text>
        <dbReference type="Rhea" id="RHEA:13429"/>
        <dbReference type="ChEBI" id="CHEBI:15378"/>
        <dbReference type="ChEBI" id="CHEBI:33019"/>
        <dbReference type="ChEBI" id="CHEBI:37563"/>
        <dbReference type="ChEBI" id="CHEBI:57823"/>
        <dbReference type="ChEBI" id="CHEBI:58262"/>
        <dbReference type="EC" id="2.7.7.60"/>
    </reaction>
</comment>
<accession>A0A1H5MSI8</accession>
<dbReference type="InterPro" id="IPR001228">
    <property type="entry name" value="IspD"/>
</dbReference>
<evidence type="ECO:0000256" key="1">
    <source>
        <dbReference type="ARBA" id="ARBA00001282"/>
    </source>
</evidence>